<organism evidence="4 5">
    <name type="scientific">Planococcus faecalis</name>
    <dbReference type="NCBI Taxonomy" id="1598147"/>
    <lineage>
        <taxon>Bacteria</taxon>
        <taxon>Bacillati</taxon>
        <taxon>Bacillota</taxon>
        <taxon>Bacilli</taxon>
        <taxon>Bacillales</taxon>
        <taxon>Caryophanaceae</taxon>
        <taxon>Planococcus</taxon>
    </lineage>
</organism>
<dbReference type="PANTHER" id="PTHR22916:SF3">
    <property type="entry name" value="UDP-GLCNAC:BETAGAL BETA-1,3-N-ACETYLGLUCOSAMINYLTRANSFERASE-LIKE PROTEIN 1"/>
    <property type="match status" value="1"/>
</dbReference>
<dbReference type="Pfam" id="PF00535">
    <property type="entry name" value="Glycos_transf_2"/>
    <property type="match status" value="1"/>
</dbReference>
<dbReference type="EMBL" id="CP019401">
    <property type="protein sequence ID" value="AQU80217.1"/>
    <property type="molecule type" value="Genomic_DNA"/>
</dbReference>
<feature type="domain" description="Glycosyltransferase 2-like" evidence="3">
    <location>
        <begin position="4"/>
        <end position="166"/>
    </location>
</feature>
<proteinExistence type="inferred from homology"/>
<dbReference type="RefSeq" id="WP_071154238.1">
    <property type="nucleotide sequence ID" value="NZ_CP019401.1"/>
</dbReference>
<dbReference type="Proteomes" id="UP000189661">
    <property type="component" value="Chromosome"/>
</dbReference>
<evidence type="ECO:0000259" key="3">
    <source>
        <dbReference type="Pfam" id="PF00535"/>
    </source>
</evidence>
<evidence type="ECO:0000313" key="4">
    <source>
        <dbReference type="EMBL" id="AQU80217.1"/>
    </source>
</evidence>
<dbReference type="InterPro" id="IPR001173">
    <property type="entry name" value="Glyco_trans_2-like"/>
</dbReference>
<gene>
    <name evidence="4" type="ORF">AJGP001_13450</name>
</gene>
<dbReference type="CDD" id="cd00761">
    <property type="entry name" value="Glyco_tranf_GTA_type"/>
    <property type="match status" value="1"/>
</dbReference>
<keyword evidence="2" id="KW-0472">Membrane</keyword>
<name>A0ABM6IV06_9BACL</name>
<sequence length="291" mass="34155">MEITIFTPTYNRAYTLLRLYNSLKAQTNKNFIWLIVDDGSTDNSKELIENWINHKFIEIVYYKQKNQGKSMAHNKGVNLTRTELFTCVDSDDYLEERAVEYILNKWNSQKSSKLTGILAYKGLPENKTLTSMDNVAIKSSTLNLAYSRYGLKGDTMLIFRKDILSKYKFPQFSDEKFVPEAYLYDLVDQEGELLFLREVLYYCEYLEDGYTNNMAKLLADNPKGYLAYIKQRLIFDRTIKSKITNTIRYIGMCICAGEKKYIQNSVYPKITFILMPVGYIFFYKKYKNINT</sequence>
<dbReference type="SUPFAM" id="SSF53448">
    <property type="entry name" value="Nucleotide-diphospho-sugar transferases"/>
    <property type="match status" value="1"/>
</dbReference>
<accession>A0ABM6IV06</accession>
<dbReference type="InterPro" id="IPR029044">
    <property type="entry name" value="Nucleotide-diphossugar_trans"/>
</dbReference>
<evidence type="ECO:0000256" key="1">
    <source>
        <dbReference type="ARBA" id="ARBA00006739"/>
    </source>
</evidence>
<protein>
    <recommendedName>
        <fullName evidence="3">Glycosyltransferase 2-like domain-containing protein</fullName>
    </recommendedName>
</protein>
<keyword evidence="2" id="KW-0812">Transmembrane</keyword>
<evidence type="ECO:0000313" key="5">
    <source>
        <dbReference type="Proteomes" id="UP000189661"/>
    </source>
</evidence>
<keyword evidence="5" id="KW-1185">Reference proteome</keyword>
<evidence type="ECO:0000256" key="2">
    <source>
        <dbReference type="SAM" id="Phobius"/>
    </source>
</evidence>
<reference evidence="4 5" key="1">
    <citation type="submission" date="2017-01" db="EMBL/GenBank/DDBJ databases">
        <title>Planococcus faecalis genome complete sequence.</title>
        <authorList>
            <person name="Lee P.C."/>
        </authorList>
    </citation>
    <scope>NUCLEOTIDE SEQUENCE [LARGE SCALE GENOMIC DNA]</scope>
    <source>
        <strain evidence="4 5">AJ003</strain>
    </source>
</reference>
<keyword evidence="2" id="KW-1133">Transmembrane helix</keyword>
<feature type="transmembrane region" description="Helical" evidence="2">
    <location>
        <begin position="266"/>
        <end position="283"/>
    </location>
</feature>
<dbReference type="Gene3D" id="3.90.550.10">
    <property type="entry name" value="Spore Coat Polysaccharide Biosynthesis Protein SpsA, Chain A"/>
    <property type="match status" value="1"/>
</dbReference>
<dbReference type="PANTHER" id="PTHR22916">
    <property type="entry name" value="GLYCOSYLTRANSFERASE"/>
    <property type="match status" value="1"/>
</dbReference>
<comment type="similarity">
    <text evidence="1">Belongs to the glycosyltransferase 2 family.</text>
</comment>